<dbReference type="CDD" id="cd03278">
    <property type="entry name" value="ABC_SMC_barmotin"/>
    <property type="match status" value="1"/>
</dbReference>
<dbReference type="GO" id="GO:0005694">
    <property type="term" value="C:chromosome"/>
    <property type="evidence" value="ECO:0007669"/>
    <property type="project" value="InterPro"/>
</dbReference>
<dbReference type="HAMAP" id="MF_01894">
    <property type="entry name" value="Smc_prok"/>
    <property type="match status" value="1"/>
</dbReference>
<comment type="subunit">
    <text evidence="7">Homodimer.</text>
</comment>
<dbReference type="GO" id="GO:0006260">
    <property type="term" value="P:DNA replication"/>
    <property type="evidence" value="ECO:0007669"/>
    <property type="project" value="UniProtKB-UniRule"/>
</dbReference>
<dbReference type="Pfam" id="PF06470">
    <property type="entry name" value="SMC_hinge"/>
    <property type="match status" value="1"/>
</dbReference>
<dbReference type="Proteomes" id="UP000243297">
    <property type="component" value="Unassembled WGS sequence"/>
</dbReference>
<evidence type="ECO:0000313" key="10">
    <source>
        <dbReference type="Proteomes" id="UP000243297"/>
    </source>
</evidence>
<dbReference type="RefSeq" id="WP_078712405.1">
    <property type="nucleotide sequence ID" value="NZ_FUWY01000006.1"/>
</dbReference>
<dbReference type="PIRSF" id="PIRSF005719">
    <property type="entry name" value="SMC"/>
    <property type="match status" value="1"/>
</dbReference>
<dbReference type="Gene3D" id="1.20.1060.20">
    <property type="match status" value="1"/>
</dbReference>
<evidence type="ECO:0000256" key="6">
    <source>
        <dbReference type="ARBA" id="ARBA00023125"/>
    </source>
</evidence>
<dbReference type="AlphaFoldDB" id="A0A1T4PI81"/>
<keyword evidence="6 7" id="KW-0238">DNA-binding</keyword>
<feature type="coiled-coil region" evidence="7">
    <location>
        <begin position="684"/>
        <end position="711"/>
    </location>
</feature>
<dbReference type="SUPFAM" id="SSF52540">
    <property type="entry name" value="P-loop containing nucleoside triphosphate hydrolases"/>
    <property type="match status" value="1"/>
</dbReference>
<feature type="domain" description="SMC hinge" evidence="8">
    <location>
        <begin position="416"/>
        <end position="535"/>
    </location>
</feature>
<evidence type="ECO:0000259" key="8">
    <source>
        <dbReference type="SMART" id="SM00968"/>
    </source>
</evidence>
<dbReference type="GO" id="GO:0030261">
    <property type="term" value="P:chromosome condensation"/>
    <property type="evidence" value="ECO:0007669"/>
    <property type="project" value="InterPro"/>
</dbReference>
<dbReference type="OrthoDB" id="9805802at2"/>
<dbReference type="STRING" id="118967.SAMN02745191_2005"/>
<dbReference type="PANTHER" id="PTHR43977">
    <property type="entry name" value="STRUCTURAL MAINTENANCE OF CHROMOSOMES PROTEIN 3"/>
    <property type="match status" value="1"/>
</dbReference>
<dbReference type="InterPro" id="IPR024704">
    <property type="entry name" value="SMC"/>
</dbReference>
<feature type="coiled-coil region" evidence="7">
    <location>
        <begin position="168"/>
        <end position="394"/>
    </location>
</feature>
<proteinExistence type="inferred from homology"/>
<comment type="subcellular location">
    <subcellularLocation>
        <location evidence="1 7">Cytoplasm</location>
    </subcellularLocation>
</comment>
<dbReference type="InterPro" id="IPR011890">
    <property type="entry name" value="SMC_prok"/>
</dbReference>
<evidence type="ECO:0000256" key="7">
    <source>
        <dbReference type="HAMAP-Rule" id="MF_01894"/>
    </source>
</evidence>
<gene>
    <name evidence="7" type="primary">smc</name>
    <name evidence="9" type="ORF">SAMN02745191_2005</name>
</gene>
<evidence type="ECO:0000256" key="2">
    <source>
        <dbReference type="ARBA" id="ARBA00022490"/>
    </source>
</evidence>
<dbReference type="Pfam" id="PF02463">
    <property type="entry name" value="SMC_N"/>
    <property type="match status" value="1"/>
</dbReference>
<dbReference type="GO" id="GO:0016887">
    <property type="term" value="F:ATP hydrolysis activity"/>
    <property type="evidence" value="ECO:0007669"/>
    <property type="project" value="InterPro"/>
</dbReference>
<dbReference type="InterPro" id="IPR036277">
    <property type="entry name" value="SMC_hinge_sf"/>
</dbReference>
<keyword evidence="3 7" id="KW-0547">Nucleotide-binding</keyword>
<evidence type="ECO:0000256" key="3">
    <source>
        <dbReference type="ARBA" id="ARBA00022741"/>
    </source>
</evidence>
<sequence length="980" mass="111349">MFLKRVEMQGFKSFADKVVINFEHSVTGVVGPNGCGKSNITDAIRWVLGEQSVKSLRGTTMTDVIFAGSADRKMVGMAEVTLVFDNTKRSLNSELDEIEVTRRLYRNGQDAEYLINRNNVRLKDVVDLILDSGLGKDSLSMISQGNISSFAEAKPQDRRAIFEEAAGVSKYKKRKMESLAKLERTKENIDRTQDILSELERQVSPLKRAAKKAELYKEKKTRLEEIEIAVLVEDINTINQQIEDAKKTLFNIESQTTMFQTTIQVHETQNLESKKEVNDLEKEINKLQENLMKVVNEIQILETRKIELDEKRKYVVEVGTSEEKAKQLQSLLEEARVEYEDRKSRYDQCQINIELLSEQLSQVAMQYAEFSQKNNEENGMLRRLQNRKEFLDNLLKDPFNSQGGVKSVVDNAASLHGVLGVIAQIMQPTEGYEEAISVALGGTMYNIVTSDEEAARNAINFLKKNQSGRATFLPLTVLQPRNISRENQIVCENTKGYLGVASDFVQCENRFIPVKEAFLQNVLVTDTLENGNNLASLLKYNYKIVTLDGDVIHKGGSMTGGKSKNSTSLLTVKKEVDEINQSIELQIAACELAEKNVQETQRKREELERGLMESRIGSAQLEPVVDAKRAKYEKLKNDYELIRPNGDDGLGDANFADEVVLKLNEAYSGRDEITNSIRSKREYRMKMSQDVDRKEQQIRQIRKDLETASASQNAIRIDQARLETKLENNLQRLATEYQLTYEFAKTKVNDSHIENAKEEVLQLRSEIERLGNINMNAPQEFEEVNERYEFLDKQVKDLISSRDKILSAIDEMDHVMKKQFKEMFDAINNELNDTFRALFGGGKAKLVLEDPSDILNTGVDIDVQPPGKSVQNIRLFSGGEKSLIAICVLFSILKVRPVPLCIFDEVEAALDQGNVERFARYLKNFREDTQFIVVTHRPGTMQQCEVLYGVTMQKQGVSQMLRVELKDAIDMADGQEEVKS</sequence>
<evidence type="ECO:0000256" key="5">
    <source>
        <dbReference type="ARBA" id="ARBA00023054"/>
    </source>
</evidence>
<dbReference type="InterPro" id="IPR010935">
    <property type="entry name" value="SMC_hinge"/>
</dbReference>
<reference evidence="10" key="1">
    <citation type="submission" date="2017-02" db="EMBL/GenBank/DDBJ databases">
        <authorList>
            <person name="Varghese N."/>
            <person name="Submissions S."/>
        </authorList>
    </citation>
    <scope>NUCLEOTIDE SEQUENCE [LARGE SCALE GENOMIC DNA]</scope>
    <source>
        <strain evidence="10">ATCC 25662</strain>
    </source>
</reference>
<evidence type="ECO:0000256" key="4">
    <source>
        <dbReference type="ARBA" id="ARBA00022840"/>
    </source>
</evidence>
<dbReference type="Gene3D" id="3.30.70.1620">
    <property type="match status" value="1"/>
</dbReference>
<keyword evidence="2 7" id="KW-0963">Cytoplasm</keyword>
<keyword evidence="4 7" id="KW-0067">ATP-binding</keyword>
<evidence type="ECO:0000313" key="9">
    <source>
        <dbReference type="EMBL" id="SJZ90548.1"/>
    </source>
</evidence>
<dbReference type="Gene3D" id="3.40.50.300">
    <property type="entry name" value="P-loop containing nucleotide triphosphate hydrolases"/>
    <property type="match status" value="2"/>
</dbReference>
<comment type="domain">
    <text evidence="7">Contains large globular domains required for ATP hydrolysis at each terminus and a third globular domain forming a flexible hinge near the middle of the molecule. These domains are separated by coiled-coil structures.</text>
</comment>
<dbReference type="GO" id="GO:0003677">
    <property type="term" value="F:DNA binding"/>
    <property type="evidence" value="ECO:0007669"/>
    <property type="project" value="UniProtKB-UniRule"/>
</dbReference>
<keyword evidence="5 7" id="KW-0175">Coiled coil</keyword>
<organism evidence="9 10">
    <name type="scientific">Anaerorhabdus furcosa</name>
    <dbReference type="NCBI Taxonomy" id="118967"/>
    <lineage>
        <taxon>Bacteria</taxon>
        <taxon>Bacillati</taxon>
        <taxon>Bacillota</taxon>
        <taxon>Erysipelotrichia</taxon>
        <taxon>Erysipelotrichales</taxon>
        <taxon>Erysipelotrichaceae</taxon>
        <taxon>Anaerorhabdus</taxon>
    </lineage>
</organism>
<dbReference type="InterPro" id="IPR027417">
    <property type="entry name" value="P-loop_NTPase"/>
</dbReference>
<name>A0A1T4PI81_9FIRM</name>
<comment type="similarity">
    <text evidence="7">Belongs to the SMC family.</text>
</comment>
<dbReference type="SUPFAM" id="SSF75553">
    <property type="entry name" value="Smc hinge domain"/>
    <property type="match status" value="1"/>
</dbReference>
<dbReference type="SMART" id="SM00968">
    <property type="entry name" value="SMC_hinge"/>
    <property type="match status" value="1"/>
</dbReference>
<keyword evidence="10" id="KW-1185">Reference proteome</keyword>
<evidence type="ECO:0000256" key="1">
    <source>
        <dbReference type="ARBA" id="ARBA00004496"/>
    </source>
</evidence>
<accession>A0A1T4PI81</accession>
<dbReference type="GO" id="GO:0005737">
    <property type="term" value="C:cytoplasm"/>
    <property type="evidence" value="ECO:0007669"/>
    <property type="project" value="UniProtKB-SubCell"/>
</dbReference>
<feature type="coiled-coil region" evidence="7">
    <location>
        <begin position="583"/>
        <end position="610"/>
    </location>
</feature>
<protein>
    <recommendedName>
        <fullName evidence="7">Chromosome partition protein Smc</fullName>
    </recommendedName>
</protein>
<dbReference type="GO" id="GO:0005524">
    <property type="term" value="F:ATP binding"/>
    <property type="evidence" value="ECO:0007669"/>
    <property type="project" value="UniProtKB-UniRule"/>
</dbReference>
<dbReference type="InterPro" id="IPR003395">
    <property type="entry name" value="RecF/RecN/SMC_N"/>
</dbReference>
<comment type="function">
    <text evidence="7">Required for chromosome condensation and partitioning.</text>
</comment>
<dbReference type="EMBL" id="FUWY01000006">
    <property type="protein sequence ID" value="SJZ90548.1"/>
    <property type="molecule type" value="Genomic_DNA"/>
</dbReference>
<dbReference type="GO" id="GO:0007059">
    <property type="term" value="P:chromosome segregation"/>
    <property type="evidence" value="ECO:0007669"/>
    <property type="project" value="UniProtKB-UniRule"/>
</dbReference>
<dbReference type="GO" id="GO:0007062">
    <property type="term" value="P:sister chromatid cohesion"/>
    <property type="evidence" value="ECO:0007669"/>
    <property type="project" value="InterPro"/>
</dbReference>
<feature type="binding site" evidence="7">
    <location>
        <begin position="32"/>
        <end position="39"/>
    </location>
    <ligand>
        <name>ATP</name>
        <dbReference type="ChEBI" id="CHEBI:30616"/>
    </ligand>
</feature>
<dbReference type="FunFam" id="3.40.50.300:FF:000901">
    <property type="entry name" value="Chromosome partition protein Smc"/>
    <property type="match status" value="1"/>
</dbReference>